<comment type="caution">
    <text evidence="2">The sequence shown here is derived from an EMBL/GenBank/DDBJ whole genome shotgun (WGS) entry which is preliminary data.</text>
</comment>
<protein>
    <submittedName>
        <fullName evidence="2">Uncharacterized protein</fullName>
    </submittedName>
</protein>
<reference evidence="2" key="1">
    <citation type="journal article" date="2020" name="bioRxiv">
        <title>Chromosome-level reference genome of the European wasp spider Argiope bruennichi: a resource for studies on range expansion and evolutionary adaptation.</title>
        <authorList>
            <person name="Sheffer M.M."/>
            <person name="Hoppe A."/>
            <person name="Krehenwinkel H."/>
            <person name="Uhl G."/>
            <person name="Kuss A.W."/>
            <person name="Jensen L."/>
            <person name="Jensen C."/>
            <person name="Gillespie R.G."/>
            <person name="Hoff K.J."/>
            <person name="Prost S."/>
        </authorList>
    </citation>
    <scope>NUCLEOTIDE SEQUENCE</scope>
</reference>
<gene>
    <name evidence="2" type="ORF">HNY73_016935</name>
</gene>
<organism evidence="2 3">
    <name type="scientific">Argiope bruennichi</name>
    <name type="common">Wasp spider</name>
    <name type="synonym">Aranea bruennichi</name>
    <dbReference type="NCBI Taxonomy" id="94029"/>
    <lineage>
        <taxon>Eukaryota</taxon>
        <taxon>Metazoa</taxon>
        <taxon>Ecdysozoa</taxon>
        <taxon>Arthropoda</taxon>
        <taxon>Chelicerata</taxon>
        <taxon>Arachnida</taxon>
        <taxon>Araneae</taxon>
        <taxon>Araneomorphae</taxon>
        <taxon>Entelegynae</taxon>
        <taxon>Araneoidea</taxon>
        <taxon>Araneidae</taxon>
        <taxon>Argiope</taxon>
    </lineage>
</organism>
<proteinExistence type="predicted"/>
<evidence type="ECO:0000313" key="3">
    <source>
        <dbReference type="Proteomes" id="UP000807504"/>
    </source>
</evidence>
<feature type="region of interest" description="Disordered" evidence="1">
    <location>
        <begin position="51"/>
        <end position="77"/>
    </location>
</feature>
<accession>A0A8T0ELJ6</accession>
<dbReference type="Proteomes" id="UP000807504">
    <property type="component" value="Unassembled WGS sequence"/>
</dbReference>
<sequence>MSLYESAVSVIGNCTPYEPVQCDFLEDTTLTIVTVPSCGSEIGSRLEVRTSPIFPERPDATRPKNLRRNPSSSSPTVLSSVLHHTTPQWSILSLWSYYSSLLCLKASRKE</sequence>
<evidence type="ECO:0000256" key="1">
    <source>
        <dbReference type="SAM" id="MobiDB-lite"/>
    </source>
</evidence>
<keyword evidence="3" id="KW-1185">Reference proteome</keyword>
<name>A0A8T0ELJ6_ARGBR</name>
<dbReference type="AlphaFoldDB" id="A0A8T0ELJ6"/>
<dbReference type="EMBL" id="JABXBU010002227">
    <property type="protein sequence ID" value="KAF8774381.1"/>
    <property type="molecule type" value="Genomic_DNA"/>
</dbReference>
<evidence type="ECO:0000313" key="2">
    <source>
        <dbReference type="EMBL" id="KAF8774381.1"/>
    </source>
</evidence>
<reference evidence="2" key="2">
    <citation type="submission" date="2020-06" db="EMBL/GenBank/DDBJ databases">
        <authorList>
            <person name="Sheffer M."/>
        </authorList>
    </citation>
    <scope>NUCLEOTIDE SEQUENCE</scope>
</reference>